<proteinExistence type="predicted"/>
<dbReference type="OrthoDB" id="21482at2759"/>
<organism evidence="1 2">
    <name type="scientific">Tieghemostelium lacteum</name>
    <name type="common">Slime mold</name>
    <name type="synonym">Dictyostelium lacteum</name>
    <dbReference type="NCBI Taxonomy" id="361077"/>
    <lineage>
        <taxon>Eukaryota</taxon>
        <taxon>Amoebozoa</taxon>
        <taxon>Evosea</taxon>
        <taxon>Eumycetozoa</taxon>
        <taxon>Dictyostelia</taxon>
        <taxon>Dictyosteliales</taxon>
        <taxon>Raperosteliaceae</taxon>
        <taxon>Tieghemostelium</taxon>
    </lineage>
</organism>
<dbReference type="EMBL" id="LODT01000028">
    <property type="protein sequence ID" value="KYQ93453.1"/>
    <property type="molecule type" value="Genomic_DNA"/>
</dbReference>
<accession>A0A151ZHL4</accession>
<dbReference type="Proteomes" id="UP000076078">
    <property type="component" value="Unassembled WGS sequence"/>
</dbReference>
<protein>
    <submittedName>
        <fullName evidence="1">Uncharacterized protein</fullName>
    </submittedName>
</protein>
<comment type="caution">
    <text evidence="1">The sequence shown here is derived from an EMBL/GenBank/DDBJ whole genome shotgun (WGS) entry which is preliminary data.</text>
</comment>
<reference evidence="1 2" key="1">
    <citation type="submission" date="2015-12" db="EMBL/GenBank/DDBJ databases">
        <title>Dictyostelia acquired genes for synthesis and detection of signals that induce cell-type specialization by lateral gene transfer from prokaryotes.</title>
        <authorList>
            <person name="Gloeckner G."/>
            <person name="Schaap P."/>
        </authorList>
    </citation>
    <scope>NUCLEOTIDE SEQUENCE [LARGE SCALE GENOMIC DNA]</scope>
    <source>
        <strain evidence="1 2">TK</strain>
    </source>
</reference>
<evidence type="ECO:0000313" key="2">
    <source>
        <dbReference type="Proteomes" id="UP000076078"/>
    </source>
</evidence>
<name>A0A151ZHL4_TIELA</name>
<keyword evidence="2" id="KW-1185">Reference proteome</keyword>
<dbReference type="InParanoid" id="A0A151ZHL4"/>
<dbReference type="AlphaFoldDB" id="A0A151ZHL4"/>
<sequence>MEENNNNNTNKQVTSKQQTLLIDDKKIRNFMRDIIVNKNQLHHQIQQDSIGVMNELLQSFVEALLCDSISNKIGDNENNQINDISISVPDLYKSMMNLDLGFLLPNRCLKESSGK</sequence>
<gene>
    <name evidence="1" type="ORF">DLAC_06145</name>
</gene>
<evidence type="ECO:0000313" key="1">
    <source>
        <dbReference type="EMBL" id="KYQ93453.1"/>
    </source>
</evidence>